<sequence length="236" mass="26704">MQGSEFSLKTLREYKIKIYCGQGDKSDEVGSGKFGKVIPFKLHGFPTGSVSLVFKTENKTDSDTFISLFKNPPENYQQLYPLKGGFLQAPLRAKLAFDLANILKLSDRIPCMEIGLNNHQEYGTLMVKVKGVSADRYLRNLQVLGYIGKSFDIDHASLKTLLKLELIDESVYSEIILLDYLWGRGDRTKLANVMVVPLEANIGKVHIQLIDMDLCFPAGNDSLNSLYIECDYYRDW</sequence>
<dbReference type="Proteomes" id="UP000014760">
    <property type="component" value="Unassembled WGS sequence"/>
</dbReference>
<dbReference type="HOGENOM" id="CLU_1177927_0_0_1"/>
<keyword evidence="3" id="KW-1185">Reference proteome</keyword>
<reference evidence="3" key="1">
    <citation type="submission" date="2012-12" db="EMBL/GenBank/DDBJ databases">
        <authorList>
            <person name="Hellsten U."/>
            <person name="Grimwood J."/>
            <person name="Chapman J.A."/>
            <person name="Shapiro H."/>
            <person name="Aerts A."/>
            <person name="Otillar R.P."/>
            <person name="Terry A.Y."/>
            <person name="Boore J.L."/>
            <person name="Simakov O."/>
            <person name="Marletaz F."/>
            <person name="Cho S.-J."/>
            <person name="Edsinger-Gonzales E."/>
            <person name="Havlak P."/>
            <person name="Kuo D.-H."/>
            <person name="Larsson T."/>
            <person name="Lv J."/>
            <person name="Arendt D."/>
            <person name="Savage R."/>
            <person name="Osoegawa K."/>
            <person name="de Jong P."/>
            <person name="Lindberg D.R."/>
            <person name="Seaver E.C."/>
            <person name="Weisblat D.A."/>
            <person name="Putnam N.H."/>
            <person name="Grigoriev I.V."/>
            <person name="Rokhsar D.S."/>
        </authorList>
    </citation>
    <scope>NUCLEOTIDE SEQUENCE</scope>
    <source>
        <strain evidence="3">I ESC-2004</strain>
    </source>
</reference>
<name>R7V3Q8_CAPTE</name>
<evidence type="ECO:0000313" key="2">
    <source>
        <dbReference type="EnsemblMetazoa" id="CapteP206069"/>
    </source>
</evidence>
<reference evidence="2" key="3">
    <citation type="submission" date="2015-06" db="UniProtKB">
        <authorList>
            <consortium name="EnsemblMetazoa"/>
        </authorList>
    </citation>
    <scope>IDENTIFICATION</scope>
</reference>
<proteinExistence type="predicted"/>
<organism evidence="1">
    <name type="scientific">Capitella teleta</name>
    <name type="common">Polychaete worm</name>
    <dbReference type="NCBI Taxonomy" id="283909"/>
    <lineage>
        <taxon>Eukaryota</taxon>
        <taxon>Metazoa</taxon>
        <taxon>Spiralia</taxon>
        <taxon>Lophotrochozoa</taxon>
        <taxon>Annelida</taxon>
        <taxon>Polychaeta</taxon>
        <taxon>Sedentaria</taxon>
        <taxon>Scolecida</taxon>
        <taxon>Capitellidae</taxon>
        <taxon>Capitella</taxon>
    </lineage>
</organism>
<dbReference type="EnsemblMetazoa" id="CapteT206069">
    <property type="protein sequence ID" value="CapteP206069"/>
    <property type="gene ID" value="CapteG206069"/>
</dbReference>
<accession>R7V3Q8</accession>
<dbReference type="EMBL" id="KB297070">
    <property type="protein sequence ID" value="ELU10981.1"/>
    <property type="molecule type" value="Genomic_DNA"/>
</dbReference>
<reference evidence="1 3" key="2">
    <citation type="journal article" date="2013" name="Nature">
        <title>Insights into bilaterian evolution from three spiralian genomes.</title>
        <authorList>
            <person name="Simakov O."/>
            <person name="Marletaz F."/>
            <person name="Cho S.J."/>
            <person name="Edsinger-Gonzales E."/>
            <person name="Havlak P."/>
            <person name="Hellsten U."/>
            <person name="Kuo D.H."/>
            <person name="Larsson T."/>
            <person name="Lv J."/>
            <person name="Arendt D."/>
            <person name="Savage R."/>
            <person name="Osoegawa K."/>
            <person name="de Jong P."/>
            <person name="Grimwood J."/>
            <person name="Chapman J.A."/>
            <person name="Shapiro H."/>
            <person name="Aerts A."/>
            <person name="Otillar R.P."/>
            <person name="Terry A.Y."/>
            <person name="Boore J.L."/>
            <person name="Grigoriev I.V."/>
            <person name="Lindberg D.R."/>
            <person name="Seaver E.C."/>
            <person name="Weisblat D.A."/>
            <person name="Putnam N.H."/>
            <person name="Rokhsar D.S."/>
        </authorList>
    </citation>
    <scope>NUCLEOTIDE SEQUENCE</scope>
    <source>
        <strain evidence="1 3">I ESC-2004</strain>
    </source>
</reference>
<feature type="non-terminal residue" evidence="1">
    <location>
        <position position="236"/>
    </location>
</feature>
<evidence type="ECO:0000313" key="1">
    <source>
        <dbReference type="EMBL" id="ELU10981.1"/>
    </source>
</evidence>
<gene>
    <name evidence="1" type="ORF">CAPTEDRAFT_206069</name>
</gene>
<dbReference type="EMBL" id="AMQN01040789">
    <property type="status" value="NOT_ANNOTATED_CDS"/>
    <property type="molecule type" value="Genomic_DNA"/>
</dbReference>
<dbReference type="AlphaFoldDB" id="R7V3Q8"/>
<protein>
    <submittedName>
        <fullName evidence="1 2">Uncharacterized protein</fullName>
    </submittedName>
</protein>
<evidence type="ECO:0000313" key="3">
    <source>
        <dbReference type="Proteomes" id="UP000014760"/>
    </source>
</evidence>